<keyword evidence="2" id="KW-1185">Reference proteome</keyword>
<proteinExistence type="predicted"/>
<evidence type="ECO:0000313" key="2">
    <source>
        <dbReference type="Proteomes" id="UP001333996"/>
    </source>
</evidence>
<protein>
    <submittedName>
        <fullName evidence="1">Uncharacterized protein</fullName>
    </submittedName>
</protein>
<accession>A0ABU7FI81</accession>
<dbReference type="Proteomes" id="UP001333996">
    <property type="component" value="Unassembled WGS sequence"/>
</dbReference>
<reference evidence="1" key="1">
    <citation type="submission" date="2024-01" db="EMBL/GenBank/DDBJ databases">
        <title>First draft genome sequence data of TA4-1, the type strain of Gram-positive actinobacterium Streptomyces chiangmaiensis.</title>
        <authorList>
            <person name="Yasawong M."/>
            <person name="Nantapong N."/>
        </authorList>
    </citation>
    <scope>NUCLEOTIDE SEQUENCE</scope>
    <source>
        <strain evidence="1">TA4-1</strain>
    </source>
</reference>
<comment type="caution">
    <text evidence="1">The sequence shown here is derived from an EMBL/GenBank/DDBJ whole genome shotgun (WGS) entry which is preliminary data.</text>
</comment>
<gene>
    <name evidence="1" type="ORF">VXC91_18105</name>
</gene>
<dbReference type="EMBL" id="JAYWVC010000054">
    <property type="protein sequence ID" value="MED7823842.1"/>
    <property type="molecule type" value="Genomic_DNA"/>
</dbReference>
<name>A0ABU7FI81_9ACTN</name>
<dbReference type="RefSeq" id="WP_329508297.1">
    <property type="nucleotide sequence ID" value="NZ_BAAAYZ010000021.1"/>
</dbReference>
<organism evidence="1 2">
    <name type="scientific">Streptomyces chiangmaiensis</name>
    <dbReference type="NCBI Taxonomy" id="766497"/>
    <lineage>
        <taxon>Bacteria</taxon>
        <taxon>Bacillati</taxon>
        <taxon>Actinomycetota</taxon>
        <taxon>Actinomycetes</taxon>
        <taxon>Kitasatosporales</taxon>
        <taxon>Streptomycetaceae</taxon>
        <taxon>Streptomyces</taxon>
    </lineage>
</organism>
<evidence type="ECO:0000313" key="1">
    <source>
        <dbReference type="EMBL" id="MED7823842.1"/>
    </source>
</evidence>
<sequence>MGCDEVLRQLEERESAFRVEVERLQDEYERLGVLLADRRGELDRVRTARQVIDELPATHPAPGPVPSVADVLPAPRGEAAASAVGGMTAEAVLAVLSERGPQRCRDVVGALGGDGMAAREIERVRHRLKRLKDQGLVAEPARGVFTLAGTKAAAKG</sequence>